<dbReference type="Proteomes" id="UP000309997">
    <property type="component" value="Unassembled WGS sequence"/>
</dbReference>
<evidence type="ECO:0000313" key="1">
    <source>
        <dbReference type="EMBL" id="KAL3599455.1"/>
    </source>
</evidence>
<evidence type="ECO:0000313" key="2">
    <source>
        <dbReference type="Proteomes" id="UP000309997"/>
    </source>
</evidence>
<protein>
    <submittedName>
        <fullName evidence="1">Uncharacterized protein</fullName>
    </submittedName>
</protein>
<name>A0ACC4CNL2_POPAL</name>
<organism evidence="1 2">
    <name type="scientific">Populus alba</name>
    <name type="common">White poplar</name>
    <dbReference type="NCBI Taxonomy" id="43335"/>
    <lineage>
        <taxon>Eukaryota</taxon>
        <taxon>Viridiplantae</taxon>
        <taxon>Streptophyta</taxon>
        <taxon>Embryophyta</taxon>
        <taxon>Tracheophyta</taxon>
        <taxon>Spermatophyta</taxon>
        <taxon>Magnoliopsida</taxon>
        <taxon>eudicotyledons</taxon>
        <taxon>Gunneridae</taxon>
        <taxon>Pentapetalae</taxon>
        <taxon>rosids</taxon>
        <taxon>fabids</taxon>
        <taxon>Malpighiales</taxon>
        <taxon>Salicaceae</taxon>
        <taxon>Saliceae</taxon>
        <taxon>Populus</taxon>
    </lineage>
</organism>
<accession>A0ACC4CNL2</accession>
<gene>
    <name evidence="1" type="ORF">D5086_007373</name>
</gene>
<sequence>MRKAREMAGARDSGLGTRRSANEGRGVPVHCNNEMQSGQRWETKIRSGSVPLLQAVEFVEAPGSLLFHVLTCHQFAHVLESFLLVDSIFTCMTIAMFFLEFASDWKAEVRASWEVDGCDPGYGGCHEAMMRVVAIVMIMAGTLKRSMCRWRPNGRVEEGRVDLAVVLVLEVHGSYGGGGGGDAGGGQC</sequence>
<reference evidence="1 2" key="1">
    <citation type="journal article" date="2024" name="Plant Biotechnol. J.">
        <title>Genome and CRISPR/Cas9 system of a widespread forest tree (Populus alba) in the world.</title>
        <authorList>
            <person name="Liu Y.J."/>
            <person name="Jiang P.F."/>
            <person name="Han X.M."/>
            <person name="Li X.Y."/>
            <person name="Wang H.M."/>
            <person name="Wang Y.J."/>
            <person name="Wang X.X."/>
            <person name="Zeng Q.Y."/>
        </authorList>
    </citation>
    <scope>NUCLEOTIDE SEQUENCE [LARGE SCALE GENOMIC DNA]</scope>
    <source>
        <strain evidence="2">cv. PAL-ZL1</strain>
    </source>
</reference>
<dbReference type="EMBL" id="RCHU02000003">
    <property type="protein sequence ID" value="KAL3599455.1"/>
    <property type="molecule type" value="Genomic_DNA"/>
</dbReference>
<comment type="caution">
    <text evidence="1">The sequence shown here is derived from an EMBL/GenBank/DDBJ whole genome shotgun (WGS) entry which is preliminary data.</text>
</comment>
<keyword evidence="2" id="KW-1185">Reference proteome</keyword>
<proteinExistence type="predicted"/>